<evidence type="ECO:0000313" key="1">
    <source>
        <dbReference type="EMBL" id="GAA5107274.1"/>
    </source>
</evidence>
<keyword evidence="2" id="KW-1185">Reference proteome</keyword>
<proteinExistence type="predicted"/>
<sequence>MKNIQFFHVKKYDNQTDYQLIEPGIYKELGAFEPAQFSSISEDDLHFFDDSYRMAIQFEIEDNETFQGQYPMEDILDQFSLHVADFLDEENSQRNRLNCEYVELGGKLSCIQEASHALLGKRAFNERYLDDDGEYYIRLVIE</sequence>
<accession>A0ABP9N4A9</accession>
<dbReference type="RefSeq" id="WP_345489103.1">
    <property type="nucleotide sequence ID" value="NZ_BAABHY010000001.1"/>
</dbReference>
<dbReference type="Proteomes" id="UP001500171">
    <property type="component" value="Unassembled WGS sequence"/>
</dbReference>
<reference evidence="2" key="1">
    <citation type="journal article" date="2019" name="Int. J. Syst. Evol. Microbiol.">
        <title>The Global Catalogue of Microorganisms (GCM) 10K type strain sequencing project: providing services to taxonomists for standard genome sequencing and annotation.</title>
        <authorList>
            <consortium name="The Broad Institute Genomics Platform"/>
            <consortium name="The Broad Institute Genome Sequencing Center for Infectious Disease"/>
            <person name="Wu L."/>
            <person name="Ma J."/>
        </authorList>
    </citation>
    <scope>NUCLEOTIDE SEQUENCE [LARGE SCALE GENOMIC DNA]</scope>
    <source>
        <strain evidence="2">JCM 18050</strain>
    </source>
</reference>
<evidence type="ECO:0000313" key="2">
    <source>
        <dbReference type="Proteomes" id="UP001500171"/>
    </source>
</evidence>
<dbReference type="EMBL" id="BAABHY010000001">
    <property type="protein sequence ID" value="GAA5107274.1"/>
    <property type="molecule type" value="Genomic_DNA"/>
</dbReference>
<protein>
    <submittedName>
        <fullName evidence="1">Uncharacterized protein</fullName>
    </submittedName>
</protein>
<comment type="caution">
    <text evidence="1">The sequence shown here is derived from an EMBL/GenBank/DDBJ whole genome shotgun (WGS) entry which is preliminary data.</text>
</comment>
<name>A0ABP9N4A9_9GAMM</name>
<organism evidence="1 2">
    <name type="scientific">Orbus sasakiae</name>
    <dbReference type="NCBI Taxonomy" id="1078475"/>
    <lineage>
        <taxon>Bacteria</taxon>
        <taxon>Pseudomonadati</taxon>
        <taxon>Pseudomonadota</taxon>
        <taxon>Gammaproteobacteria</taxon>
        <taxon>Orbales</taxon>
        <taxon>Orbaceae</taxon>
        <taxon>Orbus</taxon>
    </lineage>
</organism>
<gene>
    <name evidence="1" type="ORF">GCM10023211_08240</name>
</gene>